<dbReference type="GO" id="GO:0030246">
    <property type="term" value="F:carbohydrate binding"/>
    <property type="evidence" value="ECO:0007669"/>
    <property type="project" value="InterPro"/>
</dbReference>
<dbReference type="GO" id="GO:0004553">
    <property type="term" value="F:hydrolase activity, hydrolyzing O-glycosyl compounds"/>
    <property type="evidence" value="ECO:0007669"/>
    <property type="project" value="InterPro"/>
</dbReference>
<feature type="domain" description="Carbohydrate-binding" evidence="2">
    <location>
        <begin position="84"/>
        <end position="254"/>
    </location>
</feature>
<reference evidence="3 4" key="1">
    <citation type="journal article" date="2013" name="ISME J.">
        <title>A metabolic model for members of the genus Tetrasphaera involved in enhanced biological phosphorus removal.</title>
        <authorList>
            <person name="Kristiansen R."/>
            <person name="Nguyen H.T.T."/>
            <person name="Saunders A.M."/>
            <person name="Nielsen J.L."/>
            <person name="Wimmer R."/>
            <person name="Le V.Q."/>
            <person name="McIlroy S.J."/>
            <person name="Petrovski S."/>
            <person name="Seviour R.J."/>
            <person name="Calteau A."/>
            <person name="Nielsen K.L."/>
            <person name="Nielsen P.H."/>
        </authorList>
    </citation>
    <scope>NUCLEOTIDE SEQUENCE [LARGE SCALE GENOMIC DNA]</scope>
    <source>
        <strain evidence="3 4">Ben110</strain>
    </source>
</reference>
<evidence type="ECO:0000256" key="1">
    <source>
        <dbReference type="SAM" id="MobiDB-lite"/>
    </source>
</evidence>
<organism evidence="3 4">
    <name type="scientific">Nostocoides australiense Ben110</name>
    <dbReference type="NCBI Taxonomy" id="1193182"/>
    <lineage>
        <taxon>Bacteria</taxon>
        <taxon>Bacillati</taxon>
        <taxon>Actinomycetota</taxon>
        <taxon>Actinomycetes</taxon>
        <taxon>Micrococcales</taxon>
        <taxon>Intrasporangiaceae</taxon>
        <taxon>Nostocoides</taxon>
    </lineage>
</organism>
<dbReference type="AlphaFoldDB" id="W6K414"/>
<feature type="compositionally biased region" description="Gly residues" evidence="1">
    <location>
        <begin position="1"/>
        <end position="14"/>
    </location>
</feature>
<evidence type="ECO:0000313" key="4">
    <source>
        <dbReference type="Proteomes" id="UP000035763"/>
    </source>
</evidence>
<sequence length="284" mass="29281">MALAGCSGGSGGGRVRVTYSGSASTASASTASASSTPSTPEKTTSASSTSAGATESGDEAPDTREAIPGPEVEVAALSKAPTIDGDQREWEKVPAYSVQTQVGGKGSTKATSSWRLGWDENALYLFARAADPALTQTHVQRPWLIGTGDAIGLEIGTFRDRVSTTKLDAKDTRTLIAPNETGGTLRAIAKADGDDFDQGTTWTSGSAVAKRTASGWVVEAAIPWSDLGQKPKAGLTLAGQLLQADAVASGAKRGSLAALLSNNPQRRGSGLKWRFAWGQLTLQK</sequence>
<protein>
    <recommendedName>
        <fullName evidence="2">Carbohydrate-binding domain-containing protein</fullName>
    </recommendedName>
</protein>
<dbReference type="Gene3D" id="2.60.40.1190">
    <property type="match status" value="1"/>
</dbReference>
<evidence type="ECO:0000259" key="2">
    <source>
        <dbReference type="Pfam" id="PF06452"/>
    </source>
</evidence>
<proteinExistence type="predicted"/>
<feature type="compositionally biased region" description="Low complexity" evidence="1">
    <location>
        <begin position="15"/>
        <end position="55"/>
    </location>
</feature>
<dbReference type="EMBL" id="CAJA01000336">
    <property type="protein sequence ID" value="CCH74219.1"/>
    <property type="molecule type" value="Genomic_DNA"/>
</dbReference>
<name>W6K414_9MICO</name>
<dbReference type="Proteomes" id="UP000035763">
    <property type="component" value="Unassembled WGS sequence"/>
</dbReference>
<dbReference type="STRING" id="1193182.BN11_4000004"/>
<keyword evidence="4" id="KW-1185">Reference proteome</keyword>
<gene>
    <name evidence="3" type="ORF">BN11_4000004</name>
</gene>
<accession>W6K414</accession>
<dbReference type="SUPFAM" id="SSF49344">
    <property type="entry name" value="CBD9-like"/>
    <property type="match status" value="1"/>
</dbReference>
<dbReference type="InterPro" id="IPR010502">
    <property type="entry name" value="Carb-bd_dom_fam9"/>
</dbReference>
<comment type="caution">
    <text evidence="3">The sequence shown here is derived from an EMBL/GenBank/DDBJ whole genome shotgun (WGS) entry which is preliminary data.</text>
</comment>
<dbReference type="Pfam" id="PF06452">
    <property type="entry name" value="CBM9_1"/>
    <property type="match status" value="1"/>
</dbReference>
<feature type="region of interest" description="Disordered" evidence="1">
    <location>
        <begin position="1"/>
        <end position="65"/>
    </location>
</feature>
<dbReference type="GO" id="GO:0016052">
    <property type="term" value="P:carbohydrate catabolic process"/>
    <property type="evidence" value="ECO:0007669"/>
    <property type="project" value="InterPro"/>
</dbReference>
<evidence type="ECO:0000313" key="3">
    <source>
        <dbReference type="EMBL" id="CCH74219.1"/>
    </source>
</evidence>